<proteinExistence type="predicted"/>
<dbReference type="EMBL" id="JANIIC010000030">
    <property type="protein sequence ID" value="MCQ8832212.1"/>
    <property type="molecule type" value="Genomic_DNA"/>
</dbReference>
<evidence type="ECO:0000313" key="2">
    <source>
        <dbReference type="EMBL" id="MCQ8832212.1"/>
    </source>
</evidence>
<reference evidence="2" key="1">
    <citation type="submission" date="2022-06" db="EMBL/GenBank/DDBJ databases">
        <title>WGS of actinobacteria.</title>
        <authorList>
            <person name="Thawai C."/>
        </authorList>
    </citation>
    <scope>NUCLEOTIDE SEQUENCE</scope>
    <source>
        <strain evidence="2">DSM 42010</strain>
    </source>
</reference>
<evidence type="ECO:0000313" key="3">
    <source>
        <dbReference type="Proteomes" id="UP001142400"/>
    </source>
</evidence>
<dbReference type="RefSeq" id="WP_257633081.1">
    <property type="nucleotide sequence ID" value="NZ_JANIIC010000030.1"/>
</dbReference>
<dbReference type="Proteomes" id="UP001142400">
    <property type="component" value="Unassembled WGS sequence"/>
</dbReference>
<sequence>MVSSPSRRALAAGADVRQVPQSTERSDRFATFRGRAPEEVRDGTHVYRWAVGAPEFAHRGDVLLRPLPEGLAPGFPHGPLTVLDGDGSAYSVGGILLDRPAARFPELVERPLKLTGPDRAGAFAASARVL</sequence>
<feature type="region of interest" description="Disordered" evidence="1">
    <location>
        <begin position="1"/>
        <end position="26"/>
    </location>
</feature>
<dbReference type="AlphaFoldDB" id="A0A9X2RVF1"/>
<comment type="caution">
    <text evidence="2">The sequence shown here is derived from an EMBL/GenBank/DDBJ whole genome shotgun (WGS) entry which is preliminary data.</text>
</comment>
<protein>
    <submittedName>
        <fullName evidence="2">Uncharacterized protein</fullName>
    </submittedName>
</protein>
<gene>
    <name evidence="2" type="ORF">NQU54_24910</name>
</gene>
<name>A0A9X2RVF1_STRMQ</name>
<evidence type="ECO:0000256" key="1">
    <source>
        <dbReference type="SAM" id="MobiDB-lite"/>
    </source>
</evidence>
<keyword evidence="3" id="KW-1185">Reference proteome</keyword>
<accession>A0A9X2RVF1</accession>
<organism evidence="2 3">
    <name type="scientific">Streptomyces malaysiensis subsp. samsunensis</name>
    <dbReference type="NCBI Taxonomy" id="459658"/>
    <lineage>
        <taxon>Bacteria</taxon>
        <taxon>Bacillati</taxon>
        <taxon>Actinomycetota</taxon>
        <taxon>Actinomycetes</taxon>
        <taxon>Kitasatosporales</taxon>
        <taxon>Streptomycetaceae</taxon>
        <taxon>Streptomyces</taxon>
        <taxon>Streptomyces violaceusniger group</taxon>
    </lineage>
</organism>